<feature type="chain" id="PRO_5045170531" evidence="1">
    <location>
        <begin position="27"/>
        <end position="444"/>
    </location>
</feature>
<feature type="signal peptide" evidence="1">
    <location>
        <begin position="1"/>
        <end position="26"/>
    </location>
</feature>
<proteinExistence type="predicted"/>
<dbReference type="EMBL" id="JAOQKE010000001">
    <property type="protein sequence ID" value="MCU6724127.1"/>
    <property type="molecule type" value="Genomic_DNA"/>
</dbReference>
<gene>
    <name evidence="3" type="ORF">OCV47_01930</name>
</gene>
<dbReference type="Proteomes" id="UP001652338">
    <property type="component" value="Unassembled WGS sequence"/>
</dbReference>
<dbReference type="InterPro" id="IPR007921">
    <property type="entry name" value="CHAP_dom"/>
</dbReference>
<dbReference type="SUPFAM" id="SSF54001">
    <property type="entry name" value="Cysteine proteinases"/>
    <property type="match status" value="1"/>
</dbReference>
<accession>A0ABT2SI06</accession>
<dbReference type="PROSITE" id="PS50911">
    <property type="entry name" value="CHAP"/>
    <property type="match status" value="1"/>
</dbReference>
<comment type="caution">
    <text evidence="3">The sequence shown here is derived from an EMBL/GenBank/DDBJ whole genome shotgun (WGS) entry which is preliminary data.</text>
</comment>
<feature type="domain" description="Peptidase C51" evidence="2">
    <location>
        <begin position="297"/>
        <end position="442"/>
    </location>
</feature>
<dbReference type="RefSeq" id="WP_262653369.1">
    <property type="nucleotide sequence ID" value="NZ_JAOQKE010000001.1"/>
</dbReference>
<evidence type="ECO:0000313" key="3">
    <source>
        <dbReference type="EMBL" id="MCU6724127.1"/>
    </source>
</evidence>
<dbReference type="Pfam" id="PF05257">
    <property type="entry name" value="CHAP"/>
    <property type="match status" value="1"/>
</dbReference>
<dbReference type="InterPro" id="IPR038765">
    <property type="entry name" value="Papain-like_cys_pep_sf"/>
</dbReference>
<keyword evidence="1" id="KW-0732">Signal</keyword>
<reference evidence="3 4" key="1">
    <citation type="journal article" date="2021" name="ISME Commun">
        <title>Automated analysis of genomic sequences facilitates high-throughput and comprehensive description of bacteria.</title>
        <authorList>
            <person name="Hitch T.C.A."/>
        </authorList>
    </citation>
    <scope>NUCLEOTIDE SEQUENCE [LARGE SCALE GENOMIC DNA]</scope>
    <source>
        <strain evidence="3 4">Sanger_29</strain>
    </source>
</reference>
<evidence type="ECO:0000256" key="1">
    <source>
        <dbReference type="SAM" id="SignalP"/>
    </source>
</evidence>
<evidence type="ECO:0000259" key="2">
    <source>
        <dbReference type="PROSITE" id="PS50911"/>
    </source>
</evidence>
<keyword evidence="4" id="KW-1185">Reference proteome</keyword>
<organism evidence="3 4">
    <name type="scientific">Muricoprocola aceti</name>
    <dbReference type="NCBI Taxonomy" id="2981772"/>
    <lineage>
        <taxon>Bacteria</taxon>
        <taxon>Bacillati</taxon>
        <taxon>Bacillota</taxon>
        <taxon>Clostridia</taxon>
        <taxon>Lachnospirales</taxon>
        <taxon>Lachnospiraceae</taxon>
        <taxon>Muricoprocola</taxon>
    </lineage>
</organism>
<name>A0ABT2SI06_9FIRM</name>
<sequence>MKKTKKVIMMLITALLIMAVPASAQAAFKVTKSGVSLPSTIKKGATFQMKGTLKANEKMTKISCTIYNSNGKKCLQRYDKKLNGKTYNLKKADPYLAFDRLAAGKYYYRVCVYNAKGTKRRVVNRKFTVNDTAASSGSIKISNPLPSGDFTLNAGQSYSLSGTITSRYKMKKITAKILNSSNQVVYSKVSKPNSKKYSLKNSAIDSAMKFDALTAGTYTFQINAIDSEKNNVVLIKRSLTVNAGSNNVSPGSTGSNNTAGNSESLDYSGIVTKPSGYKARTGRPAVSNPYYYNSSYNIYYKYNSLAPTGKKYYANYYVLGNCTWYACGRAMEIVASAGGNISRVQQIFGGDPVGIYNTNASKRVFSYGTSPKIGALAIFNYGSSGDAHIAVVEDIVNGVPYVSESGYAFGTTVPAADRSNIVFKYQSIYNWAGGRQLLGYIYLI</sequence>
<protein>
    <submittedName>
        <fullName evidence="3">CHAP domain-containing protein</fullName>
    </submittedName>
</protein>
<evidence type="ECO:0000313" key="4">
    <source>
        <dbReference type="Proteomes" id="UP001652338"/>
    </source>
</evidence>
<dbReference type="Gene3D" id="3.90.1720.10">
    <property type="entry name" value="endopeptidase domain like (from Nostoc punctiforme)"/>
    <property type="match status" value="1"/>
</dbReference>